<reference evidence="1 2" key="1">
    <citation type="journal article" date="2016" name="Nat. Commun.">
        <title>Thousands of microbial genomes shed light on interconnected biogeochemical processes in an aquifer system.</title>
        <authorList>
            <person name="Anantharaman K."/>
            <person name="Brown C.T."/>
            <person name="Hug L.A."/>
            <person name="Sharon I."/>
            <person name="Castelle C.J."/>
            <person name="Probst A.J."/>
            <person name="Thomas B.C."/>
            <person name="Singh A."/>
            <person name="Wilkins M.J."/>
            <person name="Karaoz U."/>
            <person name="Brodie E.L."/>
            <person name="Williams K.H."/>
            <person name="Hubbard S.S."/>
            <person name="Banfield J.F."/>
        </authorList>
    </citation>
    <scope>NUCLEOTIDE SEQUENCE [LARGE SCALE GENOMIC DNA]</scope>
</reference>
<dbReference type="STRING" id="1802056.A2954_00730"/>
<gene>
    <name evidence="1" type="ORF">A2954_00730</name>
</gene>
<protein>
    <submittedName>
        <fullName evidence="1">Uncharacterized protein</fullName>
    </submittedName>
</protein>
<evidence type="ECO:0000313" key="2">
    <source>
        <dbReference type="Proteomes" id="UP000177698"/>
    </source>
</evidence>
<sequence length="75" mass="8543">MIKFKRKKMYKVNYPIYYDVEGIPVILKLEGNEVVGKCANGQPYAIGKAIVLGCMISKKEYIKLSKIIYGCRHVS</sequence>
<accession>A0A1F7IDT9</accession>
<evidence type="ECO:0000313" key="1">
    <source>
        <dbReference type="EMBL" id="OGK41512.1"/>
    </source>
</evidence>
<dbReference type="Proteomes" id="UP000177698">
    <property type="component" value="Unassembled WGS sequence"/>
</dbReference>
<dbReference type="AlphaFoldDB" id="A0A1F7IDT9"/>
<comment type="caution">
    <text evidence="1">The sequence shown here is derived from an EMBL/GenBank/DDBJ whole genome shotgun (WGS) entry which is preliminary data.</text>
</comment>
<proteinExistence type="predicted"/>
<dbReference type="EMBL" id="MGAG01000011">
    <property type="protein sequence ID" value="OGK41512.1"/>
    <property type="molecule type" value="Genomic_DNA"/>
</dbReference>
<organism evidence="1 2">
    <name type="scientific">Candidatus Roizmanbacteria bacterium RIFCSPLOWO2_01_FULL_37_12</name>
    <dbReference type="NCBI Taxonomy" id="1802056"/>
    <lineage>
        <taxon>Bacteria</taxon>
        <taxon>Candidatus Roizmaniibacteriota</taxon>
    </lineage>
</organism>
<name>A0A1F7IDT9_9BACT</name>